<proteinExistence type="predicted"/>
<dbReference type="GO" id="GO:0070204">
    <property type="term" value="F:2-succinyl-5-enolpyruvyl-6-hydroxy-3-cyclohexene-1-carboxylic-acid synthase activity"/>
    <property type="evidence" value="ECO:0007669"/>
    <property type="project" value="InterPro"/>
</dbReference>
<evidence type="ECO:0000256" key="4">
    <source>
        <dbReference type="ARBA" id="ARBA00023052"/>
    </source>
</evidence>
<keyword evidence="1" id="KW-0808">Transferase</keyword>
<dbReference type="EMBL" id="QSQU01000036">
    <property type="protein sequence ID" value="RGK58636.1"/>
    <property type="molecule type" value="Genomic_DNA"/>
</dbReference>
<evidence type="ECO:0000259" key="6">
    <source>
        <dbReference type="Pfam" id="PF02776"/>
    </source>
</evidence>
<gene>
    <name evidence="7" type="ORF">DXD03_19690</name>
</gene>
<evidence type="ECO:0000256" key="3">
    <source>
        <dbReference type="ARBA" id="ARBA00022842"/>
    </source>
</evidence>
<dbReference type="Proteomes" id="UP000261210">
    <property type="component" value="Unassembled WGS sequence"/>
</dbReference>
<keyword evidence="2" id="KW-0479">Metal-binding</keyword>
<dbReference type="PIRSF" id="PIRSF004983">
    <property type="entry name" value="MenD"/>
    <property type="match status" value="1"/>
</dbReference>
<evidence type="ECO:0000313" key="7">
    <source>
        <dbReference type="EMBL" id="RGK58636.1"/>
    </source>
</evidence>
<reference evidence="7 8" key="1">
    <citation type="submission" date="2018-08" db="EMBL/GenBank/DDBJ databases">
        <title>A genome reference for cultivated species of the human gut microbiota.</title>
        <authorList>
            <person name="Zou Y."/>
            <person name="Xue W."/>
            <person name="Luo G."/>
        </authorList>
    </citation>
    <scope>NUCLEOTIDE SEQUENCE [LARGE SCALE GENOMIC DNA]</scope>
    <source>
        <strain evidence="7 8">TF10-34</strain>
    </source>
</reference>
<dbReference type="Gene3D" id="3.40.50.1220">
    <property type="entry name" value="TPP-binding domain"/>
    <property type="match status" value="1"/>
</dbReference>
<feature type="domain" description="Thiamine pyrophosphate enzyme N-terminal TPP-binding" evidence="6">
    <location>
        <begin position="12"/>
        <end position="121"/>
    </location>
</feature>
<comment type="caution">
    <text evidence="7">The sequence shown here is derived from an EMBL/GenBank/DDBJ whole genome shotgun (WGS) entry which is preliminary data.</text>
</comment>
<organism evidence="7 8">
    <name type="scientific">Bacteroides xylanisolvens</name>
    <dbReference type="NCBI Taxonomy" id="371601"/>
    <lineage>
        <taxon>Bacteria</taxon>
        <taxon>Pseudomonadati</taxon>
        <taxon>Bacteroidota</taxon>
        <taxon>Bacteroidia</taxon>
        <taxon>Bacteroidales</taxon>
        <taxon>Bacteroidaceae</taxon>
        <taxon>Bacteroides</taxon>
    </lineage>
</organism>
<dbReference type="GO" id="GO:0030976">
    <property type="term" value="F:thiamine pyrophosphate binding"/>
    <property type="evidence" value="ECO:0007669"/>
    <property type="project" value="InterPro"/>
</dbReference>
<dbReference type="CDD" id="cd07037">
    <property type="entry name" value="TPP_PYR_MenD"/>
    <property type="match status" value="1"/>
</dbReference>
<dbReference type="Gene3D" id="3.40.50.970">
    <property type="match status" value="2"/>
</dbReference>
<dbReference type="AlphaFoldDB" id="A0A3E4N8D1"/>
<dbReference type="SUPFAM" id="SSF52518">
    <property type="entry name" value="Thiamin diphosphate-binding fold (THDP-binding)"/>
    <property type="match status" value="2"/>
</dbReference>
<protein>
    <submittedName>
        <fullName evidence="7">2-succinyl-5-enolpyruvyl-6-hydroxy-3-cyclohexene-1-carboxylate synthase</fullName>
    </submittedName>
</protein>
<dbReference type="GeneID" id="69480617"/>
<name>A0A3E4N8D1_9BACE</name>
<keyword evidence="4" id="KW-0786">Thiamine pyrophosphate</keyword>
<keyword evidence="5" id="KW-0464">Manganese</keyword>
<sequence length="581" mass="65721">MEQFYTDERNVQILIALLKKHGIKHIVASPGSTNVTFVGSVQQDSFFEIYSCVDERSAAYMACGLAAEIMQPVVLSCTGATASRNYFPALTEAYYRKLPILAVTSTQEESKIGQLIPQVIDRSIQPADTVKMSVHLQTVKDDDDQWNVMLKANMAILELSHRGYGPVHINLTTRYSKKFAIKSLPEVNKISRVMPFDSFPELSVNGKIALYIGTHLRWTEAETELIDKFCALYNAVVFNDPASNFHGHYRLDYALNASQSSSDPNRSPDLLIHVGEMSDFCSIIENPKQVWRISPDGKIQDRYHALSHVFEMPESYFFQHYNALRENGPESDSYLQSCLSAQKRILSNLPQLPFSHLYVASKLYDKLPKGCTLHLGILSPLRSWGYFPLDKSIEVYCNEGGFGIDGNMSSLLGASLACPDKLFFGVVGDLSFFYDMNVLGNRHIQCNFRILLINNSLGAEFHLFKQLNSVYVNNIDWYLSAGNHFGNQSPVLVKHYAENLGYEYLSASSKQEFIQCYERFITPELTEKPMIFEIFTQVDNENEALKQIWNIEVPGAKTIIKQSIKKILGDKVVNLIKEVIK</sequence>
<dbReference type="InterPro" id="IPR012001">
    <property type="entry name" value="Thiamin_PyroP_enz_TPP-bd_dom"/>
</dbReference>
<evidence type="ECO:0000313" key="8">
    <source>
        <dbReference type="Proteomes" id="UP000261210"/>
    </source>
</evidence>
<dbReference type="GO" id="GO:0046872">
    <property type="term" value="F:metal ion binding"/>
    <property type="evidence" value="ECO:0007669"/>
    <property type="project" value="UniProtKB-KW"/>
</dbReference>
<dbReference type="InterPro" id="IPR004433">
    <property type="entry name" value="MenaQ_synth_MenD"/>
</dbReference>
<dbReference type="GO" id="GO:0009234">
    <property type="term" value="P:menaquinone biosynthetic process"/>
    <property type="evidence" value="ECO:0007669"/>
    <property type="project" value="InterPro"/>
</dbReference>
<evidence type="ECO:0000256" key="2">
    <source>
        <dbReference type="ARBA" id="ARBA00022723"/>
    </source>
</evidence>
<keyword evidence="3" id="KW-0460">Magnesium</keyword>
<dbReference type="PANTHER" id="PTHR42916">
    <property type="entry name" value="2-SUCCINYL-5-ENOLPYRUVYL-6-HYDROXY-3-CYCLOHEXENE-1-CARBOXYLATE SYNTHASE"/>
    <property type="match status" value="1"/>
</dbReference>
<dbReference type="RefSeq" id="WP_015532875.1">
    <property type="nucleotide sequence ID" value="NZ_CP045612.1"/>
</dbReference>
<dbReference type="PANTHER" id="PTHR42916:SF1">
    <property type="entry name" value="PROTEIN PHYLLO, CHLOROPLASTIC"/>
    <property type="match status" value="1"/>
</dbReference>
<evidence type="ECO:0000256" key="1">
    <source>
        <dbReference type="ARBA" id="ARBA00022679"/>
    </source>
</evidence>
<accession>A0A3E4N8D1</accession>
<dbReference type="Pfam" id="PF02776">
    <property type="entry name" value="TPP_enzyme_N"/>
    <property type="match status" value="1"/>
</dbReference>
<dbReference type="InterPro" id="IPR029061">
    <property type="entry name" value="THDP-binding"/>
</dbReference>
<evidence type="ECO:0000256" key="5">
    <source>
        <dbReference type="ARBA" id="ARBA00023211"/>
    </source>
</evidence>